<evidence type="ECO:0000313" key="2">
    <source>
        <dbReference type="EMBL" id="KAI9186402.1"/>
    </source>
</evidence>
<feature type="compositionally biased region" description="Low complexity" evidence="1">
    <location>
        <begin position="26"/>
        <end position="39"/>
    </location>
</feature>
<comment type="caution">
    <text evidence="2">The sequence shown here is derived from an EMBL/GenBank/DDBJ whole genome shotgun (WGS) entry which is preliminary data.</text>
</comment>
<dbReference type="EMBL" id="JAJSOW010000100">
    <property type="protein sequence ID" value="KAI9186402.1"/>
    <property type="molecule type" value="Genomic_DNA"/>
</dbReference>
<evidence type="ECO:0000313" key="3">
    <source>
        <dbReference type="Proteomes" id="UP001064489"/>
    </source>
</evidence>
<feature type="compositionally biased region" description="Polar residues" evidence="1">
    <location>
        <begin position="144"/>
        <end position="158"/>
    </location>
</feature>
<feature type="compositionally biased region" description="Basic and acidic residues" evidence="1">
    <location>
        <begin position="55"/>
        <end position="71"/>
    </location>
</feature>
<feature type="compositionally biased region" description="Polar residues" evidence="1">
    <location>
        <begin position="98"/>
        <end position="111"/>
    </location>
</feature>
<reference evidence="2" key="2">
    <citation type="submission" date="2023-02" db="EMBL/GenBank/DDBJ databases">
        <authorList>
            <person name="Swenson N.G."/>
            <person name="Wegrzyn J.L."/>
            <person name="Mcevoy S.L."/>
        </authorList>
    </citation>
    <scope>NUCLEOTIDE SEQUENCE</scope>
    <source>
        <strain evidence="2">91603</strain>
        <tissue evidence="2">Leaf</tissue>
    </source>
</reference>
<reference evidence="2" key="1">
    <citation type="journal article" date="2022" name="Plant J.">
        <title>Strategies of tolerance reflected in two North American maple genomes.</title>
        <authorList>
            <person name="McEvoy S.L."/>
            <person name="Sezen U.U."/>
            <person name="Trouern-Trend A."/>
            <person name="McMahon S.M."/>
            <person name="Schaberg P.G."/>
            <person name="Yang J."/>
            <person name="Wegrzyn J.L."/>
            <person name="Swenson N.G."/>
        </authorList>
    </citation>
    <scope>NUCLEOTIDE SEQUENCE</scope>
    <source>
        <strain evidence="2">91603</strain>
    </source>
</reference>
<dbReference type="Proteomes" id="UP001064489">
    <property type="component" value="Chromosome 3"/>
</dbReference>
<evidence type="ECO:0000256" key="1">
    <source>
        <dbReference type="SAM" id="MobiDB-lite"/>
    </source>
</evidence>
<feature type="compositionally biased region" description="Basic and acidic residues" evidence="1">
    <location>
        <begin position="1"/>
        <end position="10"/>
    </location>
</feature>
<sequence length="187" mass="20613">MSAQKSEKSIRKPKTRSVHIRTDNGSPQQSPSPANKSSPPSYPPPSVPTSLAPTDKGKGIVIEEGKKRDLGKGIVIDNGKKQHSLDSDFDTRSERSGTSRYYNSPYASNVENPLPPSDPPFGNKSSYCNPPYESSYCNPPYASNVENSQPSNPQQGKYTSSFLYYPSSYYTILNYHPDKAEILDTRG</sequence>
<feature type="region of interest" description="Disordered" evidence="1">
    <location>
        <begin position="1"/>
        <end position="158"/>
    </location>
</feature>
<gene>
    <name evidence="2" type="ORF">LWI28_016873</name>
</gene>
<feature type="compositionally biased region" description="Basic and acidic residues" evidence="1">
    <location>
        <begin position="78"/>
        <end position="97"/>
    </location>
</feature>
<dbReference type="AlphaFoldDB" id="A0AAD5J6G2"/>
<name>A0AAD5J6G2_ACENE</name>
<organism evidence="2 3">
    <name type="scientific">Acer negundo</name>
    <name type="common">Box elder</name>
    <dbReference type="NCBI Taxonomy" id="4023"/>
    <lineage>
        <taxon>Eukaryota</taxon>
        <taxon>Viridiplantae</taxon>
        <taxon>Streptophyta</taxon>
        <taxon>Embryophyta</taxon>
        <taxon>Tracheophyta</taxon>
        <taxon>Spermatophyta</taxon>
        <taxon>Magnoliopsida</taxon>
        <taxon>eudicotyledons</taxon>
        <taxon>Gunneridae</taxon>
        <taxon>Pentapetalae</taxon>
        <taxon>rosids</taxon>
        <taxon>malvids</taxon>
        <taxon>Sapindales</taxon>
        <taxon>Sapindaceae</taxon>
        <taxon>Hippocastanoideae</taxon>
        <taxon>Acereae</taxon>
        <taxon>Acer</taxon>
    </lineage>
</organism>
<protein>
    <submittedName>
        <fullName evidence="2">Uncharacterized protein</fullName>
    </submittedName>
</protein>
<proteinExistence type="predicted"/>
<keyword evidence="3" id="KW-1185">Reference proteome</keyword>
<accession>A0AAD5J6G2</accession>